<dbReference type="CDD" id="cd00156">
    <property type="entry name" value="REC"/>
    <property type="match status" value="1"/>
</dbReference>
<evidence type="ECO:0000313" key="9">
    <source>
        <dbReference type="Proteomes" id="UP001321475"/>
    </source>
</evidence>
<dbReference type="RefSeq" id="WP_286217977.1">
    <property type="nucleotide sequence ID" value="NZ_AP027729.1"/>
</dbReference>
<keyword evidence="4" id="KW-0238">DNA-binding</keyword>
<proteinExistence type="predicted"/>
<dbReference type="Pfam" id="PF00072">
    <property type="entry name" value="Response_reg"/>
    <property type="match status" value="1"/>
</dbReference>
<evidence type="ECO:0000256" key="5">
    <source>
        <dbReference type="ARBA" id="ARBA00023163"/>
    </source>
</evidence>
<keyword evidence="9" id="KW-1185">Reference proteome</keyword>
<gene>
    <name evidence="8" type="ORF">GCM10025865_31610</name>
</gene>
<dbReference type="InterPro" id="IPR039420">
    <property type="entry name" value="WalR-like"/>
</dbReference>
<name>A0ABM8G6T4_9CELL</name>
<sequence length="207" mass="21902">MTIARAEGSESLDPAELLTVLLVEDDDGDALLVEEHLADADLHVDLIRATTLEDAVHRVRRGPVDCVLLDLGLPDSVGLGAVERFRDLDQPPSLVVLTGRTGGDDGVRAVAAGADDYLVKSDVGPDVLARSVRYAVQRRRAALARRELYRSQVRAADSARLERALLPRPLVEDAALSVLVGYLPGEPVCSGATSTTPSSARTGASCA</sequence>
<keyword evidence="2" id="KW-0902">Two-component regulatory system</keyword>
<dbReference type="PANTHER" id="PTHR48111:SF1">
    <property type="entry name" value="TWO-COMPONENT RESPONSE REGULATOR ORR33"/>
    <property type="match status" value="1"/>
</dbReference>
<feature type="domain" description="Response regulatory" evidence="7">
    <location>
        <begin position="19"/>
        <end position="135"/>
    </location>
</feature>
<evidence type="ECO:0000256" key="4">
    <source>
        <dbReference type="ARBA" id="ARBA00023125"/>
    </source>
</evidence>
<evidence type="ECO:0000313" key="8">
    <source>
        <dbReference type="EMBL" id="BDZ43862.1"/>
    </source>
</evidence>
<keyword evidence="3" id="KW-0805">Transcription regulation</keyword>
<evidence type="ECO:0000256" key="2">
    <source>
        <dbReference type="ARBA" id="ARBA00023012"/>
    </source>
</evidence>
<dbReference type="PROSITE" id="PS50110">
    <property type="entry name" value="RESPONSE_REGULATORY"/>
    <property type="match status" value="1"/>
</dbReference>
<reference evidence="9" key="1">
    <citation type="journal article" date="2019" name="Int. J. Syst. Evol. Microbiol.">
        <title>The Global Catalogue of Microorganisms (GCM) 10K type strain sequencing project: providing services to taxonomists for standard genome sequencing and annotation.</title>
        <authorList>
            <consortium name="The Broad Institute Genomics Platform"/>
            <consortium name="The Broad Institute Genome Sequencing Center for Infectious Disease"/>
            <person name="Wu L."/>
            <person name="Ma J."/>
        </authorList>
    </citation>
    <scope>NUCLEOTIDE SEQUENCE [LARGE SCALE GENOMIC DNA]</scope>
    <source>
        <strain evidence="9">NBRC 108565</strain>
    </source>
</reference>
<dbReference type="EMBL" id="AP027729">
    <property type="protein sequence ID" value="BDZ43862.1"/>
    <property type="molecule type" value="Genomic_DNA"/>
</dbReference>
<dbReference type="SUPFAM" id="SSF52172">
    <property type="entry name" value="CheY-like"/>
    <property type="match status" value="1"/>
</dbReference>
<keyword evidence="5" id="KW-0804">Transcription</keyword>
<organism evidence="8 9">
    <name type="scientific">Paraoerskovia sediminicola</name>
    <dbReference type="NCBI Taxonomy" id="1138587"/>
    <lineage>
        <taxon>Bacteria</taxon>
        <taxon>Bacillati</taxon>
        <taxon>Actinomycetota</taxon>
        <taxon>Actinomycetes</taxon>
        <taxon>Micrococcales</taxon>
        <taxon>Cellulomonadaceae</taxon>
        <taxon>Paraoerskovia</taxon>
    </lineage>
</organism>
<dbReference type="SMART" id="SM00448">
    <property type="entry name" value="REC"/>
    <property type="match status" value="1"/>
</dbReference>
<evidence type="ECO:0000256" key="3">
    <source>
        <dbReference type="ARBA" id="ARBA00023015"/>
    </source>
</evidence>
<feature type="modified residue" description="4-aspartylphosphate" evidence="6">
    <location>
        <position position="70"/>
    </location>
</feature>
<dbReference type="Gene3D" id="3.40.50.2300">
    <property type="match status" value="1"/>
</dbReference>
<dbReference type="InterPro" id="IPR011006">
    <property type="entry name" value="CheY-like_superfamily"/>
</dbReference>
<protein>
    <recommendedName>
        <fullName evidence="7">Response regulatory domain-containing protein</fullName>
    </recommendedName>
</protein>
<accession>A0ABM8G6T4</accession>
<dbReference type="InterPro" id="IPR001789">
    <property type="entry name" value="Sig_transdc_resp-reg_receiver"/>
</dbReference>
<dbReference type="Proteomes" id="UP001321475">
    <property type="component" value="Chromosome"/>
</dbReference>
<keyword evidence="1 6" id="KW-0597">Phosphoprotein</keyword>
<evidence type="ECO:0000256" key="6">
    <source>
        <dbReference type="PROSITE-ProRule" id="PRU00169"/>
    </source>
</evidence>
<evidence type="ECO:0000256" key="1">
    <source>
        <dbReference type="ARBA" id="ARBA00022553"/>
    </source>
</evidence>
<evidence type="ECO:0000259" key="7">
    <source>
        <dbReference type="PROSITE" id="PS50110"/>
    </source>
</evidence>
<dbReference type="PANTHER" id="PTHR48111">
    <property type="entry name" value="REGULATOR OF RPOS"/>
    <property type="match status" value="1"/>
</dbReference>